<keyword evidence="3" id="KW-0611">Plant defense</keyword>
<comment type="caution">
    <text evidence="6">The sequence shown here is derived from an EMBL/GenBank/DDBJ whole genome shotgun (WGS) entry which is preliminary data.</text>
</comment>
<keyword evidence="1" id="KW-0433">Leucine-rich repeat</keyword>
<dbReference type="Pfam" id="PF00931">
    <property type="entry name" value="NB-ARC"/>
    <property type="match status" value="1"/>
</dbReference>
<dbReference type="GO" id="GO:0051707">
    <property type="term" value="P:response to other organism"/>
    <property type="evidence" value="ECO:0007669"/>
    <property type="project" value="UniProtKB-ARBA"/>
</dbReference>
<dbReference type="GO" id="GO:0006952">
    <property type="term" value="P:defense response"/>
    <property type="evidence" value="ECO:0007669"/>
    <property type="project" value="UniProtKB-KW"/>
</dbReference>
<dbReference type="InterPro" id="IPR055414">
    <property type="entry name" value="LRR_R13L4/SHOC2-like"/>
</dbReference>
<evidence type="ECO:0000256" key="3">
    <source>
        <dbReference type="ARBA" id="ARBA00022821"/>
    </source>
</evidence>
<dbReference type="Proteomes" id="UP001634007">
    <property type="component" value="Unassembled WGS sequence"/>
</dbReference>
<dbReference type="Gene3D" id="3.40.50.300">
    <property type="entry name" value="P-loop containing nucleotide triphosphate hydrolases"/>
    <property type="match status" value="1"/>
</dbReference>
<dbReference type="InterPro" id="IPR044974">
    <property type="entry name" value="Disease_R_plants"/>
</dbReference>
<dbReference type="InterPro" id="IPR000157">
    <property type="entry name" value="TIR_dom"/>
</dbReference>
<protein>
    <recommendedName>
        <fullName evidence="5">TIR domain-containing protein</fullName>
    </recommendedName>
</protein>
<gene>
    <name evidence="6" type="ORF">ACJRO7_014621</name>
</gene>
<feature type="domain" description="TIR" evidence="5">
    <location>
        <begin position="20"/>
        <end position="184"/>
    </location>
</feature>
<dbReference type="Pfam" id="PF23598">
    <property type="entry name" value="LRR_14"/>
    <property type="match status" value="1"/>
</dbReference>
<dbReference type="InterPro" id="IPR032675">
    <property type="entry name" value="LRR_dom_sf"/>
</dbReference>
<dbReference type="PROSITE" id="PS50104">
    <property type="entry name" value="TIR"/>
    <property type="match status" value="1"/>
</dbReference>
<keyword evidence="4" id="KW-0520">NAD</keyword>
<name>A0ABD3L6N8_EUCGL</name>
<organism evidence="6 7">
    <name type="scientific">Eucalyptus globulus</name>
    <name type="common">Tasmanian blue gum</name>
    <dbReference type="NCBI Taxonomy" id="34317"/>
    <lineage>
        <taxon>Eukaryota</taxon>
        <taxon>Viridiplantae</taxon>
        <taxon>Streptophyta</taxon>
        <taxon>Embryophyta</taxon>
        <taxon>Tracheophyta</taxon>
        <taxon>Spermatophyta</taxon>
        <taxon>Magnoliopsida</taxon>
        <taxon>eudicotyledons</taxon>
        <taxon>Gunneridae</taxon>
        <taxon>Pentapetalae</taxon>
        <taxon>rosids</taxon>
        <taxon>malvids</taxon>
        <taxon>Myrtales</taxon>
        <taxon>Myrtaceae</taxon>
        <taxon>Myrtoideae</taxon>
        <taxon>Eucalypteae</taxon>
        <taxon>Eucalyptus</taxon>
    </lineage>
</organism>
<dbReference type="SMART" id="SM00255">
    <property type="entry name" value="TIR"/>
    <property type="match status" value="1"/>
</dbReference>
<dbReference type="InterPro" id="IPR058192">
    <property type="entry name" value="WHD_ROQ1-like"/>
</dbReference>
<dbReference type="InterPro" id="IPR035897">
    <property type="entry name" value="Toll_tir_struct_dom_sf"/>
</dbReference>
<dbReference type="PANTHER" id="PTHR11017">
    <property type="entry name" value="LEUCINE-RICH REPEAT-CONTAINING PROTEIN"/>
    <property type="match status" value="1"/>
</dbReference>
<evidence type="ECO:0000313" key="7">
    <source>
        <dbReference type="Proteomes" id="UP001634007"/>
    </source>
</evidence>
<sequence length="1088" mass="123529">MKRKRSCSETGSTSNGTSQVQFDVFLSFRGPDTRANFTDYLYHALLDKGIHVFIDRKGIDISEEIGPEIFQVIDNSKICIPIFSRGYASSSWCLRELEHMVECRKTKELEVMPIFYDVEPSDVKLETKVYRDALTLHEQTRGVEIVQRWAAALKEVTGIKGWDTKNIGQGELTQLIARKVLVKLKVSLVHLSDYLVGIDQSVDEVIDLLSVESKDTRLVGICGIGGIGKTTLTKLIYHKLSINFENCCLLPDIRQASESASFGLLNLQRQLVHDILGDKRIKVSSIDQGKNLIEQRFSRKKVLIFLEDANHRSQLMALAEKKEWFGLGSRILVTTRDKSVLCGFQDQFEHCLIYEAKELNNLETLQLFSKHAFRSISPPNAFLSLSKKITAKTRGLPLAIEVMGSFLYDKKVVWQSTLKKMEECPHKDVKDKLILSYEALDHHQRQIFLDIACFLVGENKRDADYMWNDCRYFPDEGIEVLLLMSLVKIIGKNQLWMHDQLKDFGKSIVYQENCEDPGKCSRVWNHEEGLDTIKRKKMAILEVWSLELLATNLCPQNLVILDLSWSHISDFRSGWTQLKFLIIQLLKIYDLTGCTRLKVLNLSYCHRLTVIPDLSAHSSLEILILEECENLNWIDPCIGQLSHLKHLNLNGCCSLWEMPKLGSLKALTELFMDRVTSALETHGKDWSYVEVKAIMDEDRPALGTYGKDWSYVEVKGIMDGGASTPKNYRRYWSSWGKNLGIRHVPSSIKALLNLKCLSICGAPRLTRLPESIGLLKSLVKLNISDIGIIELPSSIVHLKNLKVLKMNRSCITNLPATIGMWEKLEEIHGEDCLALQTIPNDIARLYSTRAPPSLISLCFSLVAAILDTSNLRNLKLSFPTLTSITAMEMDRSYNPWWIRKLLKLDYLRLELPSITSIPSDLDHLYCLKELLLVRCKNLRHIGLLPSSLRKLIVSHCSVLQSIDLSNLQKLLELRLSFGIPNIQGLEGLRSLQCLKLSSCEFSNLSELERLENLQTLPTLSDLKYLKDLFLWSCQKLAEIQGFDGLESLQSITIGGCSSLQSLPDLSNLKKLEYCDIECCSRGNPLGEV</sequence>
<dbReference type="Pfam" id="PF01582">
    <property type="entry name" value="TIR"/>
    <property type="match status" value="1"/>
</dbReference>
<dbReference type="FunFam" id="3.40.50.10140:FF:000007">
    <property type="entry name" value="Disease resistance protein (TIR-NBS-LRR class)"/>
    <property type="match status" value="1"/>
</dbReference>
<dbReference type="SUPFAM" id="SSF52200">
    <property type="entry name" value="Toll/Interleukin receptor TIR domain"/>
    <property type="match status" value="1"/>
</dbReference>
<keyword evidence="7" id="KW-1185">Reference proteome</keyword>
<dbReference type="Pfam" id="PF23282">
    <property type="entry name" value="WHD_ROQ1"/>
    <property type="match status" value="1"/>
</dbReference>
<proteinExistence type="predicted"/>
<dbReference type="AlphaFoldDB" id="A0ABD3L6N8"/>
<dbReference type="Gene3D" id="3.40.50.10140">
    <property type="entry name" value="Toll/interleukin-1 receptor homology (TIR) domain"/>
    <property type="match status" value="1"/>
</dbReference>
<dbReference type="InterPro" id="IPR027417">
    <property type="entry name" value="P-loop_NTPase"/>
</dbReference>
<keyword evidence="2" id="KW-0677">Repeat</keyword>
<evidence type="ECO:0000256" key="2">
    <source>
        <dbReference type="ARBA" id="ARBA00022737"/>
    </source>
</evidence>
<dbReference type="SUPFAM" id="SSF52047">
    <property type="entry name" value="RNI-like"/>
    <property type="match status" value="1"/>
</dbReference>
<dbReference type="SUPFAM" id="SSF52540">
    <property type="entry name" value="P-loop containing nucleoside triphosphate hydrolases"/>
    <property type="match status" value="1"/>
</dbReference>
<evidence type="ECO:0000256" key="4">
    <source>
        <dbReference type="ARBA" id="ARBA00023027"/>
    </source>
</evidence>
<dbReference type="Gene3D" id="3.80.10.10">
    <property type="entry name" value="Ribonuclease Inhibitor"/>
    <property type="match status" value="4"/>
</dbReference>
<dbReference type="EMBL" id="JBJKBG010000003">
    <property type="protein sequence ID" value="KAL3745536.1"/>
    <property type="molecule type" value="Genomic_DNA"/>
</dbReference>
<dbReference type="InterPro" id="IPR002182">
    <property type="entry name" value="NB-ARC"/>
</dbReference>
<dbReference type="PANTHER" id="PTHR11017:SF570">
    <property type="entry name" value="DISEASE RESISTANCE PROTEIN (TIR-NBS CLASS)-RELATED"/>
    <property type="match status" value="1"/>
</dbReference>
<dbReference type="InterPro" id="IPR042197">
    <property type="entry name" value="Apaf_helical"/>
</dbReference>
<evidence type="ECO:0000259" key="5">
    <source>
        <dbReference type="PROSITE" id="PS50104"/>
    </source>
</evidence>
<dbReference type="SUPFAM" id="SSF52058">
    <property type="entry name" value="L domain-like"/>
    <property type="match status" value="1"/>
</dbReference>
<evidence type="ECO:0000313" key="6">
    <source>
        <dbReference type="EMBL" id="KAL3745536.1"/>
    </source>
</evidence>
<dbReference type="Gene3D" id="1.10.8.430">
    <property type="entry name" value="Helical domain of apoptotic protease-activating factors"/>
    <property type="match status" value="1"/>
</dbReference>
<reference evidence="6 7" key="1">
    <citation type="submission" date="2024-11" db="EMBL/GenBank/DDBJ databases">
        <title>Chromosome-level genome assembly of Eucalyptus globulus Labill. provides insights into its genome evolution.</title>
        <authorList>
            <person name="Li X."/>
        </authorList>
    </citation>
    <scope>NUCLEOTIDE SEQUENCE [LARGE SCALE GENOMIC DNA]</scope>
    <source>
        <strain evidence="6">CL2024</strain>
        <tissue evidence="6">Fresh tender leaves</tissue>
    </source>
</reference>
<evidence type="ECO:0000256" key="1">
    <source>
        <dbReference type="ARBA" id="ARBA00022614"/>
    </source>
</evidence>
<dbReference type="PRINTS" id="PR00364">
    <property type="entry name" value="DISEASERSIST"/>
</dbReference>
<accession>A0ABD3L6N8</accession>